<evidence type="ECO:0000313" key="3">
    <source>
        <dbReference type="EMBL" id="SFQ37303.1"/>
    </source>
</evidence>
<name>A0A1I5XZC8_9FIRM</name>
<feature type="domain" description="Glycoside hydrolase 123 catalytic" evidence="1">
    <location>
        <begin position="185"/>
        <end position="525"/>
    </location>
</feature>
<dbReference type="AlphaFoldDB" id="A0A1I5XZC8"/>
<dbReference type="Proteomes" id="UP000198577">
    <property type="component" value="Unassembled WGS sequence"/>
</dbReference>
<dbReference type="Pfam" id="PF22680">
    <property type="entry name" value="Glyco_hydro_123_N_2"/>
    <property type="match status" value="1"/>
</dbReference>
<dbReference type="Pfam" id="PF13320">
    <property type="entry name" value="GH123_cat"/>
    <property type="match status" value="1"/>
</dbReference>
<dbReference type="RefSeq" id="WP_092282694.1">
    <property type="nucleotide sequence ID" value="NZ_FOXR01000033.1"/>
</dbReference>
<sequence length="586" mass="68503">MFNLRYGLADESHKQCYGVDDIGWNPEVFTRHTISMVAAKRDWAAFQVLLQSDEEFTVTVGDAPAFSPRGPLTNVRLEAAVSECPQWPVKMNIVGFVEDDDRLMKADILLNDETVHVEPKKVQPVWIEVDVPEDAKPGIYQGEVKLFTHTMFEDEKQMGTLKFELEVKDVLMPKPSEYKFYLDLWQHPSNIARKHEVHLWSDAHFKVLEEYIKTLGDLGQKAITVIASEIPWSGQRCFKVTNYLSDLFEYSMVRVIKDRYGQFKYDFSIMQRYIELCFKYGIDKEIEVFGLVNIWVSPEDGYGGIAPDYPDAIRIRYFDEADGCYKYMKSAEEIKGYIKALEQFFVEKGWIDKVRIVADEPADVGLYRQRINLLKEIAPAFKYKAAINHAEFIGEFRNEIHDFVPALRCVCDQWELINELKGNVKGRLMWYVCCNPLYPNTFISSPLLESRLIGILTAYMDLDGFLRWNYTVWPEKPRERISYRFPHWKAGDTNFVYPANDGRPLLTLRYKNLKRGIEDFELINMVKRLYPEPSKKLEEVWDRLLFTRNVKDFDPSGGKKPEELYSLNYEDYKYVKALLLDLITRA</sequence>
<protein>
    <submittedName>
        <fullName evidence="3">Uncharacterized protein</fullName>
    </submittedName>
</protein>
<evidence type="ECO:0000259" key="2">
    <source>
        <dbReference type="Pfam" id="PF22680"/>
    </source>
</evidence>
<dbReference type="OrthoDB" id="197680at2"/>
<dbReference type="EMBL" id="FOXR01000033">
    <property type="protein sequence ID" value="SFQ37303.1"/>
    <property type="molecule type" value="Genomic_DNA"/>
</dbReference>
<feature type="domain" description="Glycoside hydrolase 123 N-terminal" evidence="2">
    <location>
        <begin position="101"/>
        <end position="146"/>
    </location>
</feature>
<evidence type="ECO:0000259" key="1">
    <source>
        <dbReference type="Pfam" id="PF13320"/>
    </source>
</evidence>
<dbReference type="InterPro" id="IPR053850">
    <property type="entry name" value="Glyco_hydro_123_N_2"/>
</dbReference>
<keyword evidence="4" id="KW-1185">Reference proteome</keyword>
<dbReference type="STRING" id="937334.SAMN05444406_1335"/>
<proteinExistence type="predicted"/>
<organism evidence="3 4">
    <name type="scientific">Caldicoprobacter faecalis</name>
    <dbReference type="NCBI Taxonomy" id="937334"/>
    <lineage>
        <taxon>Bacteria</taxon>
        <taxon>Bacillati</taxon>
        <taxon>Bacillota</taxon>
        <taxon>Clostridia</taxon>
        <taxon>Caldicoprobacterales</taxon>
        <taxon>Caldicoprobacteraceae</taxon>
        <taxon>Caldicoprobacter</taxon>
    </lineage>
</organism>
<accession>A0A1I5XZC8</accession>
<dbReference type="InterPro" id="IPR025150">
    <property type="entry name" value="GH123_cat"/>
</dbReference>
<gene>
    <name evidence="3" type="ORF">SAMN05444406_1335</name>
</gene>
<evidence type="ECO:0000313" key="4">
    <source>
        <dbReference type="Proteomes" id="UP000198577"/>
    </source>
</evidence>
<reference evidence="3 4" key="1">
    <citation type="submission" date="2016-10" db="EMBL/GenBank/DDBJ databases">
        <authorList>
            <person name="de Groot N.N."/>
        </authorList>
    </citation>
    <scope>NUCLEOTIDE SEQUENCE [LARGE SCALE GENOMIC DNA]</scope>
    <source>
        <strain evidence="3 4">DSM 20678</strain>
    </source>
</reference>